<dbReference type="OMA" id="LLRIRYM"/>
<dbReference type="Gene3D" id="1.25.40.10">
    <property type="entry name" value="Tetratricopeptide repeat domain"/>
    <property type="match status" value="1"/>
</dbReference>
<evidence type="ECO:0000313" key="6">
    <source>
        <dbReference type="EnsemblProtists" id="PYU1_T001150"/>
    </source>
</evidence>
<dbReference type="PANTHER" id="PTHR22904:SF523">
    <property type="entry name" value="STRESS-INDUCED-PHOSPHOPROTEIN 1"/>
    <property type="match status" value="1"/>
</dbReference>
<dbReference type="Pfam" id="PF03661">
    <property type="entry name" value="TMEM33_Pom33"/>
    <property type="match status" value="1"/>
</dbReference>
<evidence type="ECO:0000256" key="1">
    <source>
        <dbReference type="ARBA" id="ARBA00022737"/>
    </source>
</evidence>
<evidence type="ECO:0000313" key="7">
    <source>
        <dbReference type="Proteomes" id="UP000019132"/>
    </source>
</evidence>
<reference evidence="6" key="3">
    <citation type="submission" date="2015-02" db="UniProtKB">
        <authorList>
            <consortium name="EnsemblProtists"/>
        </authorList>
    </citation>
    <scope>IDENTIFICATION</scope>
    <source>
        <strain evidence="6">DAOM BR144</strain>
    </source>
</reference>
<dbReference type="InterPro" id="IPR005344">
    <property type="entry name" value="TMEM33/Pom33"/>
</dbReference>
<dbReference type="EMBL" id="GL376620">
    <property type="status" value="NOT_ANNOTATED_CDS"/>
    <property type="molecule type" value="Genomic_DNA"/>
</dbReference>
<dbReference type="GO" id="GO:0016020">
    <property type="term" value="C:membrane"/>
    <property type="evidence" value="ECO:0007669"/>
    <property type="project" value="InterPro"/>
</dbReference>
<accession>K3W859</accession>
<evidence type="ECO:0000256" key="4">
    <source>
        <dbReference type="SAM" id="MobiDB-lite"/>
    </source>
</evidence>
<proteinExistence type="predicted"/>
<dbReference type="HOGENOM" id="CLU_053967_0_0_1"/>
<protein>
    <submittedName>
        <fullName evidence="6">Uncharacterized protein</fullName>
    </submittedName>
</protein>
<organism evidence="6 7">
    <name type="scientific">Globisporangium ultimum (strain ATCC 200006 / CBS 805.95 / DAOM BR144)</name>
    <name type="common">Pythium ultimum</name>
    <dbReference type="NCBI Taxonomy" id="431595"/>
    <lineage>
        <taxon>Eukaryota</taxon>
        <taxon>Sar</taxon>
        <taxon>Stramenopiles</taxon>
        <taxon>Oomycota</taxon>
        <taxon>Peronosporomycetes</taxon>
        <taxon>Pythiales</taxon>
        <taxon>Pythiaceae</taxon>
        <taxon>Globisporangium</taxon>
    </lineage>
</organism>
<dbReference type="STRING" id="431595.K3W859"/>
<evidence type="ECO:0000256" key="3">
    <source>
        <dbReference type="PROSITE-ProRule" id="PRU00339"/>
    </source>
</evidence>
<dbReference type="SUPFAM" id="SSF48452">
    <property type="entry name" value="TPR-like"/>
    <property type="match status" value="1"/>
</dbReference>
<keyword evidence="2 3" id="KW-0802">TPR repeat</keyword>
<dbReference type="InterPro" id="IPR011990">
    <property type="entry name" value="TPR-like_helical_dom_sf"/>
</dbReference>
<keyword evidence="7" id="KW-1185">Reference proteome</keyword>
<feature type="repeat" description="TPR" evidence="3">
    <location>
        <begin position="84"/>
        <end position="117"/>
    </location>
</feature>
<dbReference type="EnsemblProtists" id="PYU1_T001150">
    <property type="protein sequence ID" value="PYU1_T001150"/>
    <property type="gene ID" value="PYU1_G001150"/>
</dbReference>
<dbReference type="VEuPathDB" id="FungiDB:PYU1_G001150"/>
<dbReference type="GO" id="GO:0051879">
    <property type="term" value="F:Hsp90 protein binding"/>
    <property type="evidence" value="ECO:0007669"/>
    <property type="project" value="TreeGrafter"/>
</dbReference>
<reference evidence="7" key="1">
    <citation type="journal article" date="2010" name="Genome Biol.">
        <title>Genome sequence of the necrotrophic plant pathogen Pythium ultimum reveals original pathogenicity mechanisms and effector repertoire.</title>
        <authorList>
            <person name="Levesque C.A."/>
            <person name="Brouwer H."/>
            <person name="Cano L."/>
            <person name="Hamilton J.P."/>
            <person name="Holt C."/>
            <person name="Huitema E."/>
            <person name="Raffaele S."/>
            <person name="Robideau G.P."/>
            <person name="Thines M."/>
            <person name="Win J."/>
            <person name="Zerillo M.M."/>
            <person name="Beakes G.W."/>
            <person name="Boore J.L."/>
            <person name="Busam D."/>
            <person name="Dumas B."/>
            <person name="Ferriera S."/>
            <person name="Fuerstenberg S.I."/>
            <person name="Gachon C.M."/>
            <person name="Gaulin E."/>
            <person name="Govers F."/>
            <person name="Grenville-Briggs L."/>
            <person name="Horner N."/>
            <person name="Hostetler J."/>
            <person name="Jiang R.H."/>
            <person name="Johnson J."/>
            <person name="Krajaejun T."/>
            <person name="Lin H."/>
            <person name="Meijer H.J."/>
            <person name="Moore B."/>
            <person name="Morris P."/>
            <person name="Phuntmart V."/>
            <person name="Puiu D."/>
            <person name="Shetty J."/>
            <person name="Stajich J.E."/>
            <person name="Tripathy S."/>
            <person name="Wawra S."/>
            <person name="van West P."/>
            <person name="Whitty B.R."/>
            <person name="Coutinho P.M."/>
            <person name="Henrissat B."/>
            <person name="Martin F."/>
            <person name="Thomas P.D."/>
            <person name="Tyler B.M."/>
            <person name="De Vries R.P."/>
            <person name="Kamoun S."/>
            <person name="Yandell M."/>
            <person name="Tisserat N."/>
            <person name="Buell C.R."/>
        </authorList>
    </citation>
    <scope>NUCLEOTIDE SEQUENCE</scope>
    <source>
        <strain evidence="7">DAOM:BR144</strain>
    </source>
</reference>
<dbReference type="Proteomes" id="UP000019132">
    <property type="component" value="Unassembled WGS sequence"/>
</dbReference>
<dbReference type="PANTHER" id="PTHR22904">
    <property type="entry name" value="TPR REPEAT CONTAINING PROTEIN"/>
    <property type="match status" value="1"/>
</dbReference>
<evidence type="ECO:0000256" key="5">
    <source>
        <dbReference type="SAM" id="Phobius"/>
    </source>
</evidence>
<keyword evidence="5" id="KW-1133">Transmembrane helix</keyword>
<name>K3W859_GLOUD</name>
<dbReference type="InterPro" id="IPR019734">
    <property type="entry name" value="TPR_rpt"/>
</dbReference>
<reference evidence="7" key="2">
    <citation type="submission" date="2010-04" db="EMBL/GenBank/DDBJ databases">
        <authorList>
            <person name="Buell R."/>
            <person name="Hamilton J."/>
            <person name="Hostetler J."/>
        </authorList>
    </citation>
    <scope>NUCLEOTIDE SEQUENCE [LARGE SCALE GENOMIC DNA]</scope>
    <source>
        <strain evidence="7">DAOM:BR144</strain>
    </source>
</reference>
<dbReference type="eggNOG" id="KOG0548">
    <property type="taxonomic scope" value="Eukaryota"/>
</dbReference>
<feature type="transmembrane region" description="Helical" evidence="5">
    <location>
        <begin position="241"/>
        <end position="265"/>
    </location>
</feature>
<evidence type="ECO:0000256" key="2">
    <source>
        <dbReference type="ARBA" id="ARBA00022803"/>
    </source>
</evidence>
<keyword evidence="1" id="KW-0677">Repeat</keyword>
<dbReference type="PROSITE" id="PS50005">
    <property type="entry name" value="TPR"/>
    <property type="match status" value="1"/>
</dbReference>
<feature type="region of interest" description="Disordered" evidence="4">
    <location>
        <begin position="132"/>
        <end position="155"/>
    </location>
</feature>
<dbReference type="SMART" id="SM00028">
    <property type="entry name" value="TPR"/>
    <property type="match status" value="3"/>
</dbReference>
<dbReference type="InParanoid" id="K3W859"/>
<sequence>MAAEQAKDRGNRAFTSGNFAEAVASFSEAIALHAKAVEGGTADVDAGKPHVYYSNRSAAYLKQGNGAKALEDADQCISLKRDWAKGYSRKGSALYHLGRYADAYRAYKEGLALEATNAALLEGLRSVEQKMNAPAASGSAPRSYPTTSSSGRAPATSAKTAREFLLGGKAAKFQLFQFVMRSLLLTTFLLYWIPVVVPPYVAFATFFKAALFNHASYLVFTHGLPKWQASYAQRLVLDPSTQALFFCLVFWVSAPFSLALVPVFLIEMVHFCAYLTNLLHVLKLGESPLVALVTSKALVPLTGKIISDPSFTTLPTQSKWAKLYHRMPQVAANIEVGIGMALLVEILTPARNFLLTVLYWQLLRVRYMINPQLQEAFRVLNASIMSLVRHPKCPAAVGTVYAKIQAFATSMADVQQQQQAAAAGGGLASKCTVM</sequence>
<dbReference type="AlphaFoldDB" id="K3W859"/>
<keyword evidence="5" id="KW-0812">Transmembrane</keyword>
<keyword evidence="5" id="KW-0472">Membrane</keyword>